<accession>A0AB40AQ76</accession>
<evidence type="ECO:0000313" key="2">
    <source>
        <dbReference type="RefSeq" id="XP_039117027.1"/>
    </source>
</evidence>
<keyword evidence="1" id="KW-1185">Reference proteome</keyword>
<dbReference type="SUPFAM" id="SSF48371">
    <property type="entry name" value="ARM repeat"/>
    <property type="match status" value="1"/>
</dbReference>
<dbReference type="PANTHER" id="PTHR16199:SF4">
    <property type="entry name" value="CONDENSIN-2 COMPLEX SUBUNIT G2"/>
    <property type="match status" value="1"/>
</dbReference>
<dbReference type="GO" id="GO:0000796">
    <property type="term" value="C:condensin complex"/>
    <property type="evidence" value="ECO:0007669"/>
    <property type="project" value="TreeGrafter"/>
</dbReference>
<evidence type="ECO:0000313" key="1">
    <source>
        <dbReference type="Proteomes" id="UP001515500"/>
    </source>
</evidence>
<organism evidence="1 2">
    <name type="scientific">Dioscorea cayennensis subsp. rotundata</name>
    <name type="common">White Guinea yam</name>
    <name type="synonym">Dioscorea rotundata</name>
    <dbReference type="NCBI Taxonomy" id="55577"/>
    <lineage>
        <taxon>Eukaryota</taxon>
        <taxon>Viridiplantae</taxon>
        <taxon>Streptophyta</taxon>
        <taxon>Embryophyta</taxon>
        <taxon>Tracheophyta</taxon>
        <taxon>Spermatophyta</taxon>
        <taxon>Magnoliopsida</taxon>
        <taxon>Liliopsida</taxon>
        <taxon>Dioscoreales</taxon>
        <taxon>Dioscoreaceae</taxon>
        <taxon>Dioscorea</taxon>
    </lineage>
</organism>
<dbReference type="GO" id="GO:0005634">
    <property type="term" value="C:nucleus"/>
    <property type="evidence" value="ECO:0007669"/>
    <property type="project" value="InterPro"/>
</dbReference>
<dbReference type="Gene3D" id="1.25.10.10">
    <property type="entry name" value="Leucine-rich Repeat Variant"/>
    <property type="match status" value="1"/>
</dbReference>
<dbReference type="GeneID" id="120252893"/>
<protein>
    <submittedName>
        <fullName evidence="2">Uncharacterized protein LOC120252893</fullName>
    </submittedName>
</protein>
<gene>
    <name evidence="2" type="primary">LOC120252893</name>
</gene>
<proteinExistence type="predicted"/>
<dbReference type="Pfam" id="PF12422">
    <property type="entry name" value="Condensin2nSMC"/>
    <property type="match status" value="1"/>
</dbReference>
<dbReference type="AlphaFoldDB" id="A0AB40AQ76"/>
<reference evidence="2" key="1">
    <citation type="submission" date="2025-08" db="UniProtKB">
        <authorList>
            <consortium name="RefSeq"/>
        </authorList>
    </citation>
    <scope>IDENTIFICATION</scope>
</reference>
<name>A0AB40AQ76_DIOCR</name>
<dbReference type="RefSeq" id="XP_039117027.1">
    <property type="nucleotide sequence ID" value="XM_039261093.1"/>
</dbReference>
<dbReference type="InterPro" id="IPR011989">
    <property type="entry name" value="ARM-like"/>
</dbReference>
<dbReference type="GO" id="GO:0000070">
    <property type="term" value="P:mitotic sister chromatid segregation"/>
    <property type="evidence" value="ECO:0007669"/>
    <property type="project" value="TreeGrafter"/>
</dbReference>
<dbReference type="InterPro" id="IPR024741">
    <property type="entry name" value="Condensin2_G2"/>
</dbReference>
<dbReference type="Proteomes" id="UP001515500">
    <property type="component" value="Chromosome 24"/>
</dbReference>
<dbReference type="InterPro" id="IPR016024">
    <property type="entry name" value="ARM-type_fold"/>
</dbReference>
<sequence>MEKKRPRSRDSFLPATAEELLASAADLNATSSGKSKLKTLISSLTPSSPLLPTLPPSLHLAISQSLSSLKVSSNETLDPLKELRSYAYVAHLCCFHPKKRFASEDLFAAVRLLHDNLVLFELDSVLLSLVAGLCEYWWKEGLPGKESLISQSLPFLISKSLTQGKKVDIRRVYALRDAFVLFDYEDESIEDMRLLLIRCVITPVYLKTEEGRKFISFVFGLNGRLLKEALALIRSQIPFGRKSVLEAYADILFRSWKGLQGDLKGEMEDGFLQGLIEGAIHGSSRSFAASVRRVLGVFIQQRAVDGVEKLLFRLAEPLLFRSLQVSNSNVRQNALLLLLDLFPLEDPDVTKEAKDSLLDKQFYLLDKLILDDCPDVRAVAVEGSCRVLHLFWEVIPSSTITNILKKITNDLSHDTCTEVRLSTVKGVIYLLDNPQSHEIMKVLLPRMGGMFTDHAVSVRVAVADLLLAVRDIRSIQFHKVVSLDTLLSALENDHPNVAQKITRLLIPSYFPLRVSHKEACGRCVALIKRSPKAGARFCEFVFSEGSSLKSLIELLKVFSGLAVCTKDLDPDQVDGFFVASANICRSLLTEPSGKATLCEIFSGNKLKCLFAAAGSPSAKNAVLAIASVVSPDILEEFRGQFMTLVTDCVGLSENLELQSVVQTAHKLILSFGWFEELFESLANILHSIASGYAIKFGLEVPQQGVQTGKKKRVKLSMKSPLTTSNSSVRGSKVSQSNMSNAKEDFAIAAAAAWQVIVLLKNVDTQMAILRSQSLQNTFFALRIISQVGIEQCMQWESLDASPIMAYTSFAIHISCQNVKSVGTEISQAVIFGVFTLTANSDVHGTALDQLLNHLLNCFEELFREPFSKYGNSCSKVRGVSQRRQSKRIGAMATPSNLNEDPESRASSTKMANIQNVVKLVTSVFKLIADATTIGVITNNQTQCLRFVSACMRHIISFFRRIPFRDSSYQEEDLKYILEYLKSSFTYGAKLLQSVLINSTETSAPPEEAFHLSNDLLDLIASLESYLGSRYASVLLSVTKPWLPVIILGLGFSKLLMGPNEGLKLDSFSDRNLPEWLTILSKAELYEVNKAKQNDDQPDMGILILKTIKEMMLLLLQKGNAKIREAIVFIFLTALEFGFEKGDFDLVLGLCHFTCMKLLGGEAPSCKELNARLLELALWIEREG</sequence>
<dbReference type="PANTHER" id="PTHR16199">
    <property type="entry name" value="CONDENSIN-2 COMPLEX SUBUNIT G2"/>
    <property type="match status" value="1"/>
</dbReference>